<sequence>MASPKQIILPIVVITIAVAAAVGFSSMKKPPEEKEEMDNRPVVAIEVNQMVDYTHKVNSYGVVTGKYETQLVAQVSGEIKFISDAFVRGGFIRKGEVLAKVDAIDYEAALIDAQASVANAQSALILEKAQGKVAEREWARITNGTPTELSLRKPQLAQEIARLKSAEAQLKRAKRNLERTVIRAPYDALIEARDIGLGSYVNVGNPLGKIISVETAEIRLPVADKELSFLSDQGQLSDVEIKTQLAGKTRVWQGKIIRSEGVVDKNSRMTYLVAQIIDPYGLNSDKAPLKFGSYVTATISGDQAGQVSVIPRHLINEGKVALLSEDRLLKLAPVTILRESGSNAIISSGLKDGDKIIISALDYPLEGMELALPEDKQNKTDEVDAVETQLAEKQ</sequence>
<dbReference type="EMBL" id="QZEI01000002">
    <property type="protein sequence ID" value="RLV61536.1"/>
    <property type="molecule type" value="Genomic_DNA"/>
</dbReference>
<evidence type="ECO:0000313" key="6">
    <source>
        <dbReference type="Proteomes" id="UP000281474"/>
    </source>
</evidence>
<keyword evidence="2" id="KW-0175">Coiled coil</keyword>
<reference evidence="5 6" key="1">
    <citation type="submission" date="2018-09" db="EMBL/GenBank/DDBJ databases">
        <title>Phylogeny of the Shewanellaceae, and recommendation for two new genera, Pseudoshewanella and Parashewanella.</title>
        <authorList>
            <person name="Wang G."/>
        </authorList>
    </citation>
    <scope>NUCLEOTIDE SEQUENCE [LARGE SCALE GENOMIC DNA]</scope>
    <source>
        <strain evidence="5 6">C51</strain>
    </source>
</reference>
<dbReference type="RefSeq" id="WP_121837209.1">
    <property type="nucleotide sequence ID" value="NZ_ML014754.1"/>
</dbReference>
<keyword evidence="6" id="KW-1185">Reference proteome</keyword>
<dbReference type="GO" id="GO:1990281">
    <property type="term" value="C:efflux pump complex"/>
    <property type="evidence" value="ECO:0007669"/>
    <property type="project" value="TreeGrafter"/>
</dbReference>
<dbReference type="Proteomes" id="UP000281474">
    <property type="component" value="Unassembled WGS sequence"/>
</dbReference>
<protein>
    <submittedName>
        <fullName evidence="5">Efflux RND transporter periplasmic adaptor subunit</fullName>
    </submittedName>
</protein>
<evidence type="ECO:0000313" key="5">
    <source>
        <dbReference type="EMBL" id="RLV61536.1"/>
    </source>
</evidence>
<dbReference type="GO" id="GO:0015562">
    <property type="term" value="F:efflux transmembrane transporter activity"/>
    <property type="evidence" value="ECO:0007669"/>
    <property type="project" value="TreeGrafter"/>
</dbReference>
<dbReference type="Gene3D" id="2.40.420.20">
    <property type="match status" value="1"/>
</dbReference>
<dbReference type="Gene3D" id="2.40.50.100">
    <property type="match status" value="1"/>
</dbReference>
<evidence type="ECO:0000256" key="1">
    <source>
        <dbReference type="ARBA" id="ARBA00009477"/>
    </source>
</evidence>
<evidence type="ECO:0000256" key="2">
    <source>
        <dbReference type="SAM" id="Coils"/>
    </source>
</evidence>
<dbReference type="PANTHER" id="PTHR30469:SF12">
    <property type="entry name" value="MULTIDRUG RESISTANCE PROTEIN MDTA"/>
    <property type="match status" value="1"/>
</dbReference>
<proteinExistence type="inferred from homology"/>
<keyword evidence="4" id="KW-0472">Membrane</keyword>
<keyword evidence="4" id="KW-0812">Transmembrane</keyword>
<feature type="region of interest" description="Disordered" evidence="3">
    <location>
        <begin position="374"/>
        <end position="394"/>
    </location>
</feature>
<dbReference type="Gene3D" id="2.40.30.170">
    <property type="match status" value="1"/>
</dbReference>
<evidence type="ECO:0000256" key="4">
    <source>
        <dbReference type="SAM" id="Phobius"/>
    </source>
</evidence>
<gene>
    <name evidence="5" type="ORF">D5018_01440</name>
</gene>
<organism evidence="5 6">
    <name type="scientific">Parashewanella curva</name>
    <dbReference type="NCBI Taxonomy" id="2338552"/>
    <lineage>
        <taxon>Bacteria</taxon>
        <taxon>Pseudomonadati</taxon>
        <taxon>Pseudomonadota</taxon>
        <taxon>Gammaproteobacteria</taxon>
        <taxon>Alteromonadales</taxon>
        <taxon>Shewanellaceae</taxon>
        <taxon>Parashewanella</taxon>
    </lineage>
</organism>
<keyword evidence="4" id="KW-1133">Transmembrane helix</keyword>
<dbReference type="InterPro" id="IPR006143">
    <property type="entry name" value="RND_pump_MFP"/>
</dbReference>
<dbReference type="Gene3D" id="1.10.287.470">
    <property type="entry name" value="Helix hairpin bin"/>
    <property type="match status" value="1"/>
</dbReference>
<accession>A0A3L8Q1L0</accession>
<feature type="coiled-coil region" evidence="2">
    <location>
        <begin position="156"/>
        <end position="183"/>
    </location>
</feature>
<dbReference type="AlphaFoldDB" id="A0A3L8Q1L0"/>
<dbReference type="SUPFAM" id="SSF111369">
    <property type="entry name" value="HlyD-like secretion proteins"/>
    <property type="match status" value="1"/>
</dbReference>
<dbReference type="OrthoDB" id="5730196at2"/>
<dbReference type="PANTHER" id="PTHR30469">
    <property type="entry name" value="MULTIDRUG RESISTANCE PROTEIN MDTA"/>
    <property type="match status" value="1"/>
</dbReference>
<feature type="transmembrane region" description="Helical" evidence="4">
    <location>
        <begin position="7"/>
        <end position="27"/>
    </location>
</feature>
<comment type="similarity">
    <text evidence="1">Belongs to the membrane fusion protein (MFP) (TC 8.A.1) family.</text>
</comment>
<name>A0A3L8Q1L0_9GAMM</name>
<evidence type="ECO:0000256" key="3">
    <source>
        <dbReference type="SAM" id="MobiDB-lite"/>
    </source>
</evidence>
<comment type="caution">
    <text evidence="5">The sequence shown here is derived from an EMBL/GenBank/DDBJ whole genome shotgun (WGS) entry which is preliminary data.</text>
</comment>
<dbReference type="NCBIfam" id="TIGR01730">
    <property type="entry name" value="RND_mfp"/>
    <property type="match status" value="1"/>
</dbReference>